<comment type="caution">
    <text evidence="1">The sequence shown here is derived from an EMBL/GenBank/DDBJ whole genome shotgun (WGS) entry which is preliminary data.</text>
</comment>
<accession>A0ACB8A4Y2</accession>
<proteinExistence type="predicted"/>
<evidence type="ECO:0000313" key="2">
    <source>
        <dbReference type="Proteomes" id="UP000790377"/>
    </source>
</evidence>
<sequence>MSSTSSAFQVDGELGRCAEGSYTALRSPQRSHSLRWACIGAFCSSLLSFVLLRYLPASNGRSLSVVGHERLRRPSVYLNLESVQSNDTQIRFPPIVTFSPFVLRVLLSDPLRPLREDTMLQRQTSKGTVYPDDRHFLVSPTASTIMQFRGVDFDMERCILFASVPNVTLKVESDSEPADTQTVDVWRLDTSAELSWRSLRDPAPGRLDLLATLAFRPDGESTSMEYACPSGSFSTFEFVCSASTPNCNLDFWQAQAVPANGIDSFSYFGFL</sequence>
<gene>
    <name evidence="1" type="ORF">BJ138DRAFT_1115977</name>
</gene>
<reference evidence="1" key="1">
    <citation type="journal article" date="2021" name="New Phytol.">
        <title>Evolutionary innovations through gain and loss of genes in the ectomycorrhizal Boletales.</title>
        <authorList>
            <person name="Wu G."/>
            <person name="Miyauchi S."/>
            <person name="Morin E."/>
            <person name="Kuo A."/>
            <person name="Drula E."/>
            <person name="Varga T."/>
            <person name="Kohler A."/>
            <person name="Feng B."/>
            <person name="Cao Y."/>
            <person name="Lipzen A."/>
            <person name="Daum C."/>
            <person name="Hundley H."/>
            <person name="Pangilinan J."/>
            <person name="Johnson J."/>
            <person name="Barry K."/>
            <person name="LaButti K."/>
            <person name="Ng V."/>
            <person name="Ahrendt S."/>
            <person name="Min B."/>
            <person name="Choi I.G."/>
            <person name="Park H."/>
            <person name="Plett J.M."/>
            <person name="Magnuson J."/>
            <person name="Spatafora J.W."/>
            <person name="Nagy L.G."/>
            <person name="Henrissat B."/>
            <person name="Grigoriev I.V."/>
            <person name="Yang Z.L."/>
            <person name="Xu J."/>
            <person name="Martin F.M."/>
        </authorList>
    </citation>
    <scope>NUCLEOTIDE SEQUENCE</scope>
    <source>
        <strain evidence="1">ATCC 28755</strain>
    </source>
</reference>
<name>A0ACB8A4Y2_9AGAM</name>
<dbReference type="EMBL" id="MU267832">
    <property type="protein sequence ID" value="KAH7908277.1"/>
    <property type="molecule type" value="Genomic_DNA"/>
</dbReference>
<keyword evidence="2" id="KW-1185">Reference proteome</keyword>
<evidence type="ECO:0000313" key="1">
    <source>
        <dbReference type="EMBL" id="KAH7908277.1"/>
    </source>
</evidence>
<protein>
    <submittedName>
        <fullName evidence="1">Uncharacterized protein</fullName>
    </submittedName>
</protein>
<organism evidence="1 2">
    <name type="scientific">Hygrophoropsis aurantiaca</name>
    <dbReference type="NCBI Taxonomy" id="72124"/>
    <lineage>
        <taxon>Eukaryota</taxon>
        <taxon>Fungi</taxon>
        <taxon>Dikarya</taxon>
        <taxon>Basidiomycota</taxon>
        <taxon>Agaricomycotina</taxon>
        <taxon>Agaricomycetes</taxon>
        <taxon>Agaricomycetidae</taxon>
        <taxon>Boletales</taxon>
        <taxon>Coniophorineae</taxon>
        <taxon>Hygrophoropsidaceae</taxon>
        <taxon>Hygrophoropsis</taxon>
    </lineage>
</organism>
<dbReference type="Proteomes" id="UP000790377">
    <property type="component" value="Unassembled WGS sequence"/>
</dbReference>